<dbReference type="EMBL" id="JAAMFM010000019">
    <property type="protein sequence ID" value="NVM95777.1"/>
    <property type="molecule type" value="Genomic_DNA"/>
</dbReference>
<evidence type="ECO:0000313" key="1">
    <source>
        <dbReference type="EMBL" id="NVM95777.1"/>
    </source>
</evidence>
<keyword evidence="2" id="KW-1185">Reference proteome</keyword>
<protein>
    <submittedName>
        <fullName evidence="1">Uncharacterized protein</fullName>
    </submittedName>
</protein>
<accession>A0A7Y7IHZ0</accession>
<reference evidence="1 2" key="1">
    <citation type="submission" date="2020-02" db="EMBL/GenBank/DDBJ databases">
        <title>Genome sequence of strain AETb3-4.</title>
        <authorList>
            <person name="Gao J."/>
            <person name="Zhang X."/>
        </authorList>
    </citation>
    <scope>NUCLEOTIDE SEQUENCE [LARGE SCALE GENOMIC DNA]</scope>
    <source>
        <strain evidence="1 2">AETb3-4</strain>
    </source>
</reference>
<name>A0A7Y7IHZ0_9MICC</name>
<gene>
    <name evidence="1" type="ORF">G6034_12815</name>
</gene>
<evidence type="ECO:0000313" key="2">
    <source>
        <dbReference type="Proteomes" id="UP000543556"/>
    </source>
</evidence>
<dbReference type="Proteomes" id="UP000543556">
    <property type="component" value="Unassembled WGS sequence"/>
</dbReference>
<organism evidence="1 2">
    <name type="scientific">Arthrobacter wenxiniae</name>
    <dbReference type="NCBI Taxonomy" id="2713570"/>
    <lineage>
        <taxon>Bacteria</taxon>
        <taxon>Bacillati</taxon>
        <taxon>Actinomycetota</taxon>
        <taxon>Actinomycetes</taxon>
        <taxon>Micrococcales</taxon>
        <taxon>Micrococcaceae</taxon>
        <taxon>Arthrobacter</taxon>
    </lineage>
</organism>
<dbReference type="AlphaFoldDB" id="A0A7Y7IHZ0"/>
<proteinExistence type="predicted"/>
<comment type="caution">
    <text evidence="1">The sequence shown here is derived from an EMBL/GenBank/DDBJ whole genome shotgun (WGS) entry which is preliminary data.</text>
</comment>
<sequence length="142" mass="15359">MFSVLLGIGARPDRQLDGTPYLWGLGNPKIGERGVTQALLELDGHLIREGQVIPGWPGRPGRRRPAGLAVAGRDFERPITDVLGTTVIRPDRGDENPRFGKSGGVRQWIESVFDTLKGRPGLEHHGGRTLAGVNARVAALQL</sequence>